<dbReference type="SUPFAM" id="SSF46894">
    <property type="entry name" value="C-terminal effector domain of the bipartite response regulators"/>
    <property type="match status" value="1"/>
</dbReference>
<evidence type="ECO:0000313" key="6">
    <source>
        <dbReference type="EMBL" id="MEE6262280.1"/>
    </source>
</evidence>
<evidence type="ECO:0000256" key="2">
    <source>
        <dbReference type="ARBA" id="ARBA00023125"/>
    </source>
</evidence>
<comment type="caution">
    <text evidence="6">The sequence shown here is derived from an EMBL/GenBank/DDBJ whole genome shotgun (WGS) entry which is preliminary data.</text>
</comment>
<evidence type="ECO:0000259" key="5">
    <source>
        <dbReference type="PROSITE" id="PS50043"/>
    </source>
</evidence>
<dbReference type="RefSeq" id="WP_331217208.1">
    <property type="nucleotide sequence ID" value="NZ_JAZGQK010000026.1"/>
</dbReference>
<dbReference type="Gene3D" id="1.10.10.10">
    <property type="entry name" value="Winged helix-like DNA-binding domain superfamily/Winged helix DNA-binding domain"/>
    <property type="match status" value="1"/>
</dbReference>
<dbReference type="InterPro" id="IPR016032">
    <property type="entry name" value="Sig_transdc_resp-reg_C-effctor"/>
</dbReference>
<evidence type="ECO:0000256" key="1">
    <source>
        <dbReference type="ARBA" id="ARBA00023015"/>
    </source>
</evidence>
<dbReference type="SMART" id="SM00421">
    <property type="entry name" value="HTH_LUXR"/>
    <property type="match status" value="1"/>
</dbReference>
<dbReference type="PANTHER" id="PTHR44688">
    <property type="entry name" value="DNA-BINDING TRANSCRIPTIONAL ACTIVATOR DEVR_DOSR"/>
    <property type="match status" value="1"/>
</dbReference>
<feature type="compositionally biased region" description="Basic and acidic residues" evidence="4">
    <location>
        <begin position="723"/>
        <end position="743"/>
    </location>
</feature>
<dbReference type="InterPro" id="IPR000792">
    <property type="entry name" value="Tscrpt_reg_LuxR_C"/>
</dbReference>
<dbReference type="Gene3D" id="1.25.40.10">
    <property type="entry name" value="Tetratricopeptide repeat domain"/>
    <property type="match status" value="1"/>
</dbReference>
<feature type="domain" description="HTH luxR-type" evidence="5">
    <location>
        <begin position="949"/>
        <end position="1014"/>
    </location>
</feature>
<evidence type="ECO:0000256" key="4">
    <source>
        <dbReference type="SAM" id="MobiDB-lite"/>
    </source>
</evidence>
<reference evidence="6 7" key="1">
    <citation type="submission" date="2024-01" db="EMBL/GenBank/DDBJ databases">
        <title>Genome insights into Plantactinospora sonchi sp. nov.</title>
        <authorList>
            <person name="Wang L."/>
        </authorList>
    </citation>
    <scope>NUCLEOTIDE SEQUENCE [LARGE SCALE GENOMIC DNA]</scope>
    <source>
        <strain evidence="6 7">NEAU-QY2</strain>
    </source>
</reference>
<dbReference type="CDD" id="cd06170">
    <property type="entry name" value="LuxR_C_like"/>
    <property type="match status" value="1"/>
</dbReference>
<dbReference type="InterPro" id="IPR011990">
    <property type="entry name" value="TPR-like_helical_dom_sf"/>
</dbReference>
<dbReference type="InterPro" id="IPR036388">
    <property type="entry name" value="WH-like_DNA-bd_sf"/>
</dbReference>
<dbReference type="InterPro" id="IPR059106">
    <property type="entry name" value="WHD_MalT"/>
</dbReference>
<feature type="region of interest" description="Disordered" evidence="4">
    <location>
        <begin position="315"/>
        <end position="347"/>
    </location>
</feature>
<feature type="region of interest" description="Disordered" evidence="4">
    <location>
        <begin position="722"/>
        <end position="771"/>
    </location>
</feature>
<keyword evidence="3" id="KW-0804">Transcription</keyword>
<keyword evidence="1" id="KW-0805">Transcription regulation</keyword>
<dbReference type="Proteomes" id="UP001332243">
    <property type="component" value="Unassembled WGS sequence"/>
</dbReference>
<dbReference type="Pfam" id="PF00196">
    <property type="entry name" value="GerE"/>
    <property type="match status" value="1"/>
</dbReference>
<keyword evidence="7" id="KW-1185">Reference proteome</keyword>
<keyword evidence="2" id="KW-0238">DNA-binding</keyword>
<evidence type="ECO:0000313" key="7">
    <source>
        <dbReference type="Proteomes" id="UP001332243"/>
    </source>
</evidence>
<dbReference type="PRINTS" id="PR00038">
    <property type="entry name" value="HTHLUXR"/>
</dbReference>
<proteinExistence type="predicted"/>
<sequence>MSREPLLSTKLAVAPTSGAVVMPRPRLFQLLDAGTAGPLTLVSASAGWGKTMLLSSWYQARSATYQARSATGNRSTGGADGIGSTGGGERSSLGWLSVEPGDGGERLWTYLSAALRTDAPDGRDEPDSGYGLPHLAEELAGRTVPVTLVLDDLHQVDDPQVADGLEFLLRHAAGRLRLVIGCRTDPGLALHRWRLGGELTEVRAADLAFRPDEVTELFAAYGVPLSADETHGLWGRTEGWAAGLRFAALARAGHPDPARFVEEFTGEHPDVADYLTEELLTNLSAEAREALCRASVTAAFSADLITALTDRSDRSVSVDRADRHNHPERTERTERADGDHAHGERADGDRLLGELGRHGGFVIPLGGRPPTYRIHPMVAQLLRAELARRPADQLAELHRRAAVWSAGHDLPDEALRHALAGADWQYASTLLLRHWPDLVPYGQTGPARTNPPPPPPEMLRTTPELALACAADRLDARDPVSASGYLDLAADLADRLDDEARRYRLCRIGTALRLASAQSVGDGPAVEAQTARLLDLHRVDPDRPGGVTTDDDGIGVGAIDVARADPERFALDRAGVAVARIVRAGTRLGTGDLGAEADLADGLTDADAAGLSRAGRLCLGRLALVRALRGQLRAADQAARTALSGGPFGVPARPADGVHAHLAQALVALHRDRTDEADVKLSLAARAAEYVDEPLVVVLLGLLRSQVLRDRGDLGGAHQVLDGARRSLAERPDPRRPGIRPDSRPIPAHADDGVAVASPDSRGAVARPDGRAAAVVRPDGRGAGQPPGGRLLAHWLLVGEADLRTAHGDLESARALLLPAVESGVEPVAPLAVALSRTYLRGGDPRSAVRTLPEWDTSAADWPLALRLEAGLLDAGAARLAGDHRRAARIVERVLELAEPEGFRRVFTRADPSVRELLTTHLDSGTGYWATLSDLIGASAVTGRPSPMVPPLGEPLTERELTVLRYLQSILSNVEIAAEMSLSVNTVKTHVRNIYRKLDATRRRDAVRRARELRLL</sequence>
<organism evidence="6 7">
    <name type="scientific">Plantactinospora sonchi</name>
    <dbReference type="NCBI Taxonomy" id="1544735"/>
    <lineage>
        <taxon>Bacteria</taxon>
        <taxon>Bacillati</taxon>
        <taxon>Actinomycetota</taxon>
        <taxon>Actinomycetes</taxon>
        <taxon>Micromonosporales</taxon>
        <taxon>Micromonosporaceae</taxon>
        <taxon>Plantactinospora</taxon>
    </lineage>
</organism>
<feature type="compositionally biased region" description="Gly residues" evidence="4">
    <location>
        <begin position="78"/>
        <end position="89"/>
    </location>
</feature>
<evidence type="ECO:0000256" key="3">
    <source>
        <dbReference type="ARBA" id="ARBA00023163"/>
    </source>
</evidence>
<dbReference type="Pfam" id="PF25873">
    <property type="entry name" value="WHD_MalT"/>
    <property type="match status" value="1"/>
</dbReference>
<gene>
    <name evidence="6" type="ORF">V1633_27730</name>
</gene>
<name>A0ABU7S0S7_9ACTN</name>
<dbReference type="EMBL" id="JAZGQK010000026">
    <property type="protein sequence ID" value="MEE6262280.1"/>
    <property type="molecule type" value="Genomic_DNA"/>
</dbReference>
<protein>
    <submittedName>
        <fullName evidence="6">LuxR C-terminal-related transcriptional regulator</fullName>
    </submittedName>
</protein>
<dbReference type="PANTHER" id="PTHR44688:SF16">
    <property type="entry name" value="DNA-BINDING TRANSCRIPTIONAL ACTIVATOR DEVR_DOSR"/>
    <property type="match status" value="1"/>
</dbReference>
<feature type="region of interest" description="Disordered" evidence="4">
    <location>
        <begin position="68"/>
        <end position="94"/>
    </location>
</feature>
<accession>A0ABU7S0S7</accession>
<dbReference type="PROSITE" id="PS50043">
    <property type="entry name" value="HTH_LUXR_2"/>
    <property type="match status" value="1"/>
</dbReference>